<keyword evidence="3" id="KW-0067">ATP-binding</keyword>
<evidence type="ECO:0000259" key="2">
    <source>
        <dbReference type="Pfam" id="PF13581"/>
    </source>
</evidence>
<evidence type="ECO:0000313" key="3">
    <source>
        <dbReference type="EMBL" id="RAY11786.1"/>
    </source>
</evidence>
<keyword evidence="1" id="KW-0418">Kinase</keyword>
<evidence type="ECO:0000313" key="4">
    <source>
        <dbReference type="Proteomes" id="UP000251891"/>
    </source>
</evidence>
<keyword evidence="1" id="KW-0808">Transferase</keyword>
<dbReference type="Pfam" id="PF13581">
    <property type="entry name" value="HATPase_c_2"/>
    <property type="match status" value="1"/>
</dbReference>
<sequence>MLLTHPPMAEAAPLYWRRAFPGGAVQARAVRRFVACLLDGCPVLDDVLLAVDELVVNAVRHTKSGQAGGSFTVGVVRDGGGVAVSVADQGGPDEPVARDAGPLAESGRGLRTVSLTAASWGWHGNESGRVVTAVFTERAGDGSGVAGAARWSA</sequence>
<dbReference type="OrthoDB" id="3478281at2"/>
<dbReference type="Gene3D" id="3.30.565.10">
    <property type="entry name" value="Histidine kinase-like ATPase, C-terminal domain"/>
    <property type="match status" value="1"/>
</dbReference>
<dbReference type="RefSeq" id="WP_111871018.1">
    <property type="nucleotide sequence ID" value="NZ_QLYX01000016.1"/>
</dbReference>
<dbReference type="GO" id="GO:0004674">
    <property type="term" value="F:protein serine/threonine kinase activity"/>
    <property type="evidence" value="ECO:0007669"/>
    <property type="project" value="UniProtKB-KW"/>
</dbReference>
<accession>A0A365GY93</accession>
<dbReference type="Proteomes" id="UP000251891">
    <property type="component" value="Unassembled WGS sequence"/>
</dbReference>
<keyword evidence="3" id="KW-0547">Nucleotide-binding</keyword>
<dbReference type="AlphaFoldDB" id="A0A365GY93"/>
<dbReference type="InterPro" id="IPR050267">
    <property type="entry name" value="Anti-sigma-factor_SerPK"/>
</dbReference>
<keyword evidence="4" id="KW-1185">Reference proteome</keyword>
<evidence type="ECO:0000256" key="1">
    <source>
        <dbReference type="ARBA" id="ARBA00022527"/>
    </source>
</evidence>
<dbReference type="PANTHER" id="PTHR35526">
    <property type="entry name" value="ANTI-SIGMA-F FACTOR RSBW-RELATED"/>
    <property type="match status" value="1"/>
</dbReference>
<comment type="caution">
    <text evidence="3">The sequence shown here is derived from an EMBL/GenBank/DDBJ whole genome shotgun (WGS) entry which is preliminary data.</text>
</comment>
<protein>
    <submittedName>
        <fullName evidence="3">ATP-binding protein</fullName>
    </submittedName>
</protein>
<dbReference type="PANTHER" id="PTHR35526:SF3">
    <property type="entry name" value="ANTI-SIGMA-F FACTOR RSBW"/>
    <property type="match status" value="1"/>
</dbReference>
<reference evidence="3 4" key="1">
    <citation type="submission" date="2018-06" db="EMBL/GenBank/DDBJ databases">
        <title>Actinomadura craniellae sp. nov. isolated from marine sponge Craniella sp.</title>
        <authorList>
            <person name="Li L."/>
            <person name="Xu Q.H."/>
            <person name="Lin H.W."/>
            <person name="Lu Y.H."/>
        </authorList>
    </citation>
    <scope>NUCLEOTIDE SEQUENCE [LARGE SCALE GENOMIC DNA]</scope>
    <source>
        <strain evidence="3 4">LHW63021</strain>
    </source>
</reference>
<organism evidence="3 4">
    <name type="scientific">Actinomadura craniellae</name>
    <dbReference type="NCBI Taxonomy" id="2231787"/>
    <lineage>
        <taxon>Bacteria</taxon>
        <taxon>Bacillati</taxon>
        <taxon>Actinomycetota</taxon>
        <taxon>Actinomycetes</taxon>
        <taxon>Streptosporangiales</taxon>
        <taxon>Thermomonosporaceae</taxon>
        <taxon>Actinomadura</taxon>
    </lineage>
</organism>
<dbReference type="GO" id="GO:0005524">
    <property type="term" value="F:ATP binding"/>
    <property type="evidence" value="ECO:0007669"/>
    <property type="project" value="UniProtKB-KW"/>
</dbReference>
<dbReference type="InterPro" id="IPR003594">
    <property type="entry name" value="HATPase_dom"/>
</dbReference>
<dbReference type="InterPro" id="IPR036890">
    <property type="entry name" value="HATPase_C_sf"/>
</dbReference>
<dbReference type="EMBL" id="QLYX01000016">
    <property type="protein sequence ID" value="RAY11786.1"/>
    <property type="molecule type" value="Genomic_DNA"/>
</dbReference>
<name>A0A365GY93_9ACTN</name>
<dbReference type="SUPFAM" id="SSF55874">
    <property type="entry name" value="ATPase domain of HSP90 chaperone/DNA topoisomerase II/histidine kinase"/>
    <property type="match status" value="1"/>
</dbReference>
<feature type="domain" description="Histidine kinase/HSP90-like ATPase" evidence="2">
    <location>
        <begin position="26"/>
        <end position="133"/>
    </location>
</feature>
<proteinExistence type="predicted"/>
<keyword evidence="1" id="KW-0723">Serine/threonine-protein kinase</keyword>
<dbReference type="CDD" id="cd16936">
    <property type="entry name" value="HATPase_RsbW-like"/>
    <property type="match status" value="1"/>
</dbReference>
<gene>
    <name evidence="3" type="ORF">DPM19_27770</name>
</gene>